<comment type="caution">
    <text evidence="6">The sequence shown here is derived from an EMBL/GenBank/DDBJ whole genome shotgun (WGS) entry which is preliminary data.</text>
</comment>
<accession>A0A5N4AFA2</accession>
<dbReference type="PANTHER" id="PTHR19303">
    <property type="entry name" value="TRANSPOSON"/>
    <property type="match status" value="1"/>
</dbReference>
<name>A0A5N4AFA2_PHOPY</name>
<feature type="domain" description="HTH CENPB-type" evidence="5">
    <location>
        <begin position="61"/>
        <end position="138"/>
    </location>
</feature>
<dbReference type="Pfam" id="PF03184">
    <property type="entry name" value="DDE_1"/>
    <property type="match status" value="1"/>
</dbReference>
<dbReference type="SUPFAM" id="SSF46689">
    <property type="entry name" value="Homeodomain-like"/>
    <property type="match status" value="1"/>
</dbReference>
<evidence type="ECO:0000256" key="1">
    <source>
        <dbReference type="ARBA" id="ARBA00004123"/>
    </source>
</evidence>
<evidence type="ECO:0000256" key="4">
    <source>
        <dbReference type="SAM" id="MobiDB-lite"/>
    </source>
</evidence>
<keyword evidence="3" id="KW-0539">Nucleus</keyword>
<dbReference type="InterPro" id="IPR009057">
    <property type="entry name" value="Homeodomain-like_sf"/>
</dbReference>
<dbReference type="InterPro" id="IPR006600">
    <property type="entry name" value="HTH_CenpB_DNA-bd_dom"/>
</dbReference>
<evidence type="ECO:0000313" key="6">
    <source>
        <dbReference type="EMBL" id="KAB0795976.1"/>
    </source>
</evidence>
<feature type="region of interest" description="Disordered" evidence="4">
    <location>
        <begin position="473"/>
        <end position="529"/>
    </location>
</feature>
<comment type="subcellular location">
    <subcellularLocation>
        <location evidence="1">Nucleus</location>
    </subcellularLocation>
</comment>
<dbReference type="InterPro" id="IPR050863">
    <property type="entry name" value="CenT-Element_Derived"/>
</dbReference>
<dbReference type="Pfam" id="PF20700">
    <property type="entry name" value="Mutator"/>
    <property type="match status" value="1"/>
</dbReference>
<dbReference type="Pfam" id="PF05225">
    <property type="entry name" value="HTH_psq"/>
    <property type="match status" value="1"/>
</dbReference>
<reference evidence="6 7" key="1">
    <citation type="journal article" date="2018" name="Elife">
        <title>Firefly genomes illuminate parallel origins of bioluminescence in beetles.</title>
        <authorList>
            <person name="Fallon T.R."/>
            <person name="Lower S.E."/>
            <person name="Chang C.H."/>
            <person name="Bessho-Uehara M."/>
            <person name="Martin G.J."/>
            <person name="Bewick A.J."/>
            <person name="Behringer M."/>
            <person name="Debat H.J."/>
            <person name="Wong I."/>
            <person name="Day J.C."/>
            <person name="Suvorov A."/>
            <person name="Silva C.J."/>
            <person name="Stanger-Hall K.F."/>
            <person name="Hall D.W."/>
            <person name="Schmitz R.J."/>
            <person name="Nelson D.R."/>
            <person name="Lewis S.M."/>
            <person name="Shigenobu S."/>
            <person name="Bybee S.M."/>
            <person name="Larracuente A.M."/>
            <person name="Oba Y."/>
            <person name="Weng J.K."/>
        </authorList>
    </citation>
    <scope>NUCLEOTIDE SEQUENCE [LARGE SCALE GENOMIC DNA]</scope>
    <source>
        <strain evidence="6">1611_PpyrPB1</strain>
        <tissue evidence="6">Whole body</tissue>
    </source>
</reference>
<feature type="compositionally biased region" description="Basic and acidic residues" evidence="4">
    <location>
        <begin position="481"/>
        <end position="508"/>
    </location>
</feature>
<dbReference type="InParanoid" id="A0A5N4AFA2"/>
<dbReference type="PROSITE" id="PS51253">
    <property type="entry name" value="HTH_CENPB"/>
    <property type="match status" value="1"/>
</dbReference>
<dbReference type="PANTHER" id="PTHR19303:SF74">
    <property type="entry name" value="POGO TRANSPOSABLE ELEMENT WITH KRAB DOMAIN"/>
    <property type="match status" value="1"/>
</dbReference>
<dbReference type="GO" id="GO:0003677">
    <property type="term" value="F:DNA binding"/>
    <property type="evidence" value="ECO:0007669"/>
    <property type="project" value="UniProtKB-KW"/>
</dbReference>
<dbReference type="Pfam" id="PF03221">
    <property type="entry name" value="HTH_Tnp_Tc5"/>
    <property type="match status" value="1"/>
</dbReference>
<dbReference type="Proteomes" id="UP000327044">
    <property type="component" value="Unassembled WGS sequence"/>
</dbReference>
<proteinExistence type="predicted"/>
<feature type="region of interest" description="Disordered" evidence="4">
    <location>
        <begin position="414"/>
        <end position="443"/>
    </location>
</feature>
<gene>
    <name evidence="6" type="ORF">PPYR_10037</name>
</gene>
<dbReference type="InterPro" id="IPR004875">
    <property type="entry name" value="DDE_SF_endonuclease_dom"/>
</dbReference>
<dbReference type="Gene3D" id="1.10.10.60">
    <property type="entry name" value="Homeodomain-like"/>
    <property type="match status" value="1"/>
</dbReference>
<keyword evidence="2" id="KW-0238">DNA-binding</keyword>
<feature type="compositionally biased region" description="Basic and acidic residues" evidence="4">
    <location>
        <begin position="414"/>
        <end position="426"/>
    </location>
</feature>
<dbReference type="InterPro" id="IPR049012">
    <property type="entry name" value="Mutator_transp_dom"/>
</dbReference>
<keyword evidence="7" id="KW-1185">Reference proteome</keyword>
<dbReference type="EMBL" id="VVIM01000007">
    <property type="protein sequence ID" value="KAB0795976.1"/>
    <property type="molecule type" value="Genomic_DNA"/>
</dbReference>
<dbReference type="GO" id="GO:0005634">
    <property type="term" value="C:nucleus"/>
    <property type="evidence" value="ECO:0007669"/>
    <property type="project" value="UniProtKB-SubCell"/>
</dbReference>
<evidence type="ECO:0000256" key="2">
    <source>
        <dbReference type="ARBA" id="ARBA00023125"/>
    </source>
</evidence>
<dbReference type="AlphaFoldDB" id="A0A5N4AFA2"/>
<protein>
    <recommendedName>
        <fullName evidence="5">HTH CENPB-type domain-containing protein</fullName>
    </recommendedName>
</protein>
<dbReference type="InterPro" id="IPR007889">
    <property type="entry name" value="HTH_Psq"/>
</dbReference>
<organism evidence="6 7">
    <name type="scientific">Photinus pyralis</name>
    <name type="common">Common eastern firefly</name>
    <name type="synonym">Lampyris pyralis</name>
    <dbReference type="NCBI Taxonomy" id="7054"/>
    <lineage>
        <taxon>Eukaryota</taxon>
        <taxon>Metazoa</taxon>
        <taxon>Ecdysozoa</taxon>
        <taxon>Arthropoda</taxon>
        <taxon>Hexapoda</taxon>
        <taxon>Insecta</taxon>
        <taxon>Pterygota</taxon>
        <taxon>Neoptera</taxon>
        <taxon>Endopterygota</taxon>
        <taxon>Coleoptera</taxon>
        <taxon>Polyphaga</taxon>
        <taxon>Elateriformia</taxon>
        <taxon>Elateroidea</taxon>
        <taxon>Lampyridae</taxon>
        <taxon>Lampyrinae</taxon>
        <taxon>Photinus</taxon>
    </lineage>
</organism>
<evidence type="ECO:0000256" key="3">
    <source>
        <dbReference type="ARBA" id="ARBA00023242"/>
    </source>
</evidence>
<evidence type="ECO:0000313" key="7">
    <source>
        <dbReference type="Proteomes" id="UP000327044"/>
    </source>
</evidence>
<sequence length="687" mass="78274">MPNKYVRKSVNIRGNWSEENLINAVNNVSNGNMSVRRASLTFNIPRKTLERRVKTGNTVKGSMGPGCNFGKENEDRLSRYILNMQSRGFPLTRDDLRTIAFQFAEQMNIKHRFNKEVGKAGYDWLCLFLSRNPQISVRKSEGVSLARTTAMNRKEVDEYFGLLEQIMTDYSLFEKPANIFNIDETGLQLNNRPGEVLAKKGSKAVSTITSTEKGETITLVACCNAEGSFVPPAIIMKGKNKKKEWEDALPPGSVLYMSEKSAYINATLFLQWIRDHFMPRKPLGYVLLILDGHASHVNSVEMLEFAESHQIILLCLPSHTTHYLQPLDRSFFKSLKAHFYESCRLWLKTHAGRRITRYQFGELLTLTWGKAATTQNGSSGFKAAGIFPFNRHAIPDYAFAVEESIAKNTETEITRDKEKPEEKAMEVADEEVQPLPCSSKEDTITPSKLLYDMSPSVPEKVVVARKRSKQLASVLTSPEHLQVRREKENKLKEIENRKRNLKGKENRRPIKSKKKKGEPQDVSSSSEEDINMILESEDSGDEDLTENLCIGCGEDYNHTKKAVDWIKCVNCLRWLHETCTTYGDFCQKWGKLDLITLKGKKKKHIDFVSEKQKGLASTFILKCRMCNITKEIHWEKEEGKELNVYSAAVWAAISTGSDFSQLEQQHAILNVPSLSQRRYNTHFEEVS</sequence>
<evidence type="ECO:0000259" key="5">
    <source>
        <dbReference type="PROSITE" id="PS51253"/>
    </source>
</evidence>